<protein>
    <submittedName>
        <fullName evidence="6">Glycoside hydrolase family 28 protein</fullName>
        <ecNumber evidence="6">3.2.1.-</ecNumber>
    </submittedName>
</protein>
<dbReference type="PANTHER" id="PTHR31339:SF9">
    <property type="entry name" value="PLASMIN AND FIBRONECTIN-BINDING PROTEIN A"/>
    <property type="match status" value="1"/>
</dbReference>
<reference evidence="7" key="1">
    <citation type="journal article" date="2019" name="Int. J. Syst. Evol. Microbiol.">
        <title>The Global Catalogue of Microorganisms (GCM) 10K type strain sequencing project: providing services to taxonomists for standard genome sequencing and annotation.</title>
        <authorList>
            <consortium name="The Broad Institute Genomics Platform"/>
            <consortium name="The Broad Institute Genome Sequencing Center for Infectious Disease"/>
            <person name="Wu L."/>
            <person name="Ma J."/>
        </authorList>
    </citation>
    <scope>NUCLEOTIDE SEQUENCE [LARGE SCALE GENOMIC DNA]</scope>
    <source>
        <strain evidence="7">KCTC 23098</strain>
    </source>
</reference>
<evidence type="ECO:0000256" key="5">
    <source>
        <dbReference type="SAM" id="SignalP"/>
    </source>
</evidence>
<evidence type="ECO:0000256" key="2">
    <source>
        <dbReference type="ARBA" id="ARBA00022801"/>
    </source>
</evidence>
<dbReference type="InterPro" id="IPR011050">
    <property type="entry name" value="Pectin_lyase_fold/virulence"/>
</dbReference>
<dbReference type="RefSeq" id="WP_377612451.1">
    <property type="nucleotide sequence ID" value="NZ_JBHUPA010000016.1"/>
</dbReference>
<dbReference type="GO" id="GO:0016798">
    <property type="term" value="F:hydrolase activity, acting on glycosyl bonds"/>
    <property type="evidence" value="ECO:0007669"/>
    <property type="project" value="UniProtKB-KW"/>
</dbReference>
<sequence>MSFVQPFVSAILLLACLLQACNSRQEKKEQQVHAIPTAREVGAARMPDSIAPIKAPFPMENLKQPVFPDQSKNIVDLGAKADAQVTAIIQQGIDELSATGGGTLRIPKGKWKTGRIALKSHVNLHLEEGAELYFSGEINDYLPVVFTRNEGVEVMSLGACIYANNQENIAITGKGRLIGPAEGSVRKQIMTHDVIENVVPHDKPVAERIYDGKDGSFIFPPMFIAPINCRDVLIEGVRLERTAFWNIVPQYCDRVIIRGVTIHSIGIPRGDGIDVESSTNVLIEYCTLQTGDDCLAMKAGRGWDGLRVNRPTENVVVRYCLAEKGHGGITIGSETAGMIRKLYVHDCVFNNEGNGIRFKTRRPRGGGGEQLFYDRIRLRVGETALRWDMLGSAVHVGAAADRSQKVELNELTPHFRDIQISNLIVEDASHFVRIDGIPEAPLEKVEIRQVRAKTERLFDIKDARHIAIENAKLVSQDSMVHLVNTQDITFSKVDFDIPAKKVYQHIAADGGDSVILKDIRYTKIEGEE</sequence>
<feature type="chain" id="PRO_5046519849" evidence="5">
    <location>
        <begin position="21"/>
        <end position="528"/>
    </location>
</feature>
<dbReference type="Proteomes" id="UP001597560">
    <property type="component" value="Unassembled WGS sequence"/>
</dbReference>
<accession>A0ABW6B7R5</accession>
<gene>
    <name evidence="6" type="ORF">ACFS6J_20970</name>
</gene>
<comment type="similarity">
    <text evidence="1 4">Belongs to the glycosyl hydrolase 28 family.</text>
</comment>
<evidence type="ECO:0000313" key="7">
    <source>
        <dbReference type="Proteomes" id="UP001597560"/>
    </source>
</evidence>
<feature type="signal peptide" evidence="5">
    <location>
        <begin position="1"/>
        <end position="20"/>
    </location>
</feature>
<dbReference type="EC" id="3.2.1.-" evidence="6"/>
<dbReference type="SMART" id="SM00710">
    <property type="entry name" value="PbH1"/>
    <property type="match status" value="4"/>
</dbReference>
<dbReference type="InterPro" id="IPR006626">
    <property type="entry name" value="PbH1"/>
</dbReference>
<dbReference type="Gene3D" id="2.160.20.10">
    <property type="entry name" value="Single-stranded right-handed beta-helix, Pectin lyase-like"/>
    <property type="match status" value="1"/>
</dbReference>
<name>A0ABW6B7R5_9SPHI</name>
<dbReference type="InterPro" id="IPR012334">
    <property type="entry name" value="Pectin_lyas_fold"/>
</dbReference>
<keyword evidence="3 4" id="KW-0326">Glycosidase</keyword>
<dbReference type="EMBL" id="JBHUPA010000016">
    <property type="protein sequence ID" value="MFD2964286.1"/>
    <property type="molecule type" value="Genomic_DNA"/>
</dbReference>
<evidence type="ECO:0000256" key="1">
    <source>
        <dbReference type="ARBA" id="ARBA00008834"/>
    </source>
</evidence>
<keyword evidence="7" id="KW-1185">Reference proteome</keyword>
<evidence type="ECO:0000256" key="3">
    <source>
        <dbReference type="ARBA" id="ARBA00023295"/>
    </source>
</evidence>
<dbReference type="SUPFAM" id="SSF51126">
    <property type="entry name" value="Pectin lyase-like"/>
    <property type="match status" value="1"/>
</dbReference>
<keyword evidence="5" id="KW-0732">Signal</keyword>
<dbReference type="Pfam" id="PF00295">
    <property type="entry name" value="Glyco_hydro_28"/>
    <property type="match status" value="1"/>
</dbReference>
<keyword evidence="2 4" id="KW-0378">Hydrolase</keyword>
<comment type="caution">
    <text evidence="6">The sequence shown here is derived from an EMBL/GenBank/DDBJ whole genome shotgun (WGS) entry which is preliminary data.</text>
</comment>
<evidence type="ECO:0000313" key="6">
    <source>
        <dbReference type="EMBL" id="MFD2964286.1"/>
    </source>
</evidence>
<proteinExistence type="inferred from homology"/>
<dbReference type="InterPro" id="IPR051801">
    <property type="entry name" value="GH28_Enzymes"/>
</dbReference>
<evidence type="ECO:0000256" key="4">
    <source>
        <dbReference type="RuleBase" id="RU361169"/>
    </source>
</evidence>
<dbReference type="InterPro" id="IPR000743">
    <property type="entry name" value="Glyco_hydro_28"/>
</dbReference>
<dbReference type="PANTHER" id="PTHR31339">
    <property type="entry name" value="PECTIN LYASE-RELATED"/>
    <property type="match status" value="1"/>
</dbReference>
<organism evidence="6 7">
    <name type="scientific">Olivibacter jilunii</name>
    <dbReference type="NCBI Taxonomy" id="985016"/>
    <lineage>
        <taxon>Bacteria</taxon>
        <taxon>Pseudomonadati</taxon>
        <taxon>Bacteroidota</taxon>
        <taxon>Sphingobacteriia</taxon>
        <taxon>Sphingobacteriales</taxon>
        <taxon>Sphingobacteriaceae</taxon>
        <taxon>Olivibacter</taxon>
    </lineage>
</organism>